<dbReference type="EMBL" id="LR798202">
    <property type="protein sequence ID" value="CAB5170654.1"/>
    <property type="molecule type" value="Genomic_DNA"/>
</dbReference>
<organism evidence="1">
    <name type="scientific">uncultured Caudovirales phage</name>
    <dbReference type="NCBI Taxonomy" id="2100421"/>
    <lineage>
        <taxon>Viruses</taxon>
        <taxon>Duplodnaviria</taxon>
        <taxon>Heunggongvirae</taxon>
        <taxon>Uroviricota</taxon>
        <taxon>Caudoviricetes</taxon>
        <taxon>Peduoviridae</taxon>
        <taxon>Maltschvirus</taxon>
        <taxon>Maltschvirus maltsch</taxon>
    </lineage>
</organism>
<evidence type="ECO:0000313" key="2">
    <source>
        <dbReference type="EMBL" id="CAB5170654.1"/>
    </source>
</evidence>
<name>A0A6J5KI18_9CAUD</name>
<sequence length="249" mass="25832">MSDVKISALPAASALTGAELLPIVQSGVTSQSTTGALFASPIAPRLINFETGAGSNAKVWDLIATGSVLYGRTRTDADGAGYNWLAVTRSGTAPTDIYFGDATNTANYHFLNTGGVFEVEPYSRFYSTIEVKNGQYFIKASATANNRIWFISQDGGYFNLDACGDDYQPTAAGRALSFARSGAAVTALSFGNATDNPTYNFLGTGGIGFYGHAVATQQTITGSRGGNAALADLLTKLALTGLIVDGTSA</sequence>
<dbReference type="EMBL" id="LR796144">
    <property type="protein sequence ID" value="CAB4121171.1"/>
    <property type="molecule type" value="Genomic_DNA"/>
</dbReference>
<evidence type="ECO:0000313" key="1">
    <source>
        <dbReference type="EMBL" id="CAB4121171.1"/>
    </source>
</evidence>
<protein>
    <submittedName>
        <fullName evidence="1">Uncharacterized protein</fullName>
    </submittedName>
</protein>
<gene>
    <name evidence="2" type="ORF">UFOVP154_39</name>
    <name evidence="1" type="ORF">UFOVP8_24</name>
</gene>
<proteinExistence type="predicted"/>
<reference evidence="1" key="1">
    <citation type="submission" date="2020-04" db="EMBL/GenBank/DDBJ databases">
        <authorList>
            <person name="Chiriac C."/>
            <person name="Salcher M."/>
            <person name="Ghai R."/>
            <person name="Kavagutti S V."/>
        </authorList>
    </citation>
    <scope>NUCLEOTIDE SEQUENCE</scope>
</reference>
<accession>A0A6J5KI18</accession>